<organism evidence="6 7">
    <name type="scientific">Shinella kummerowiae</name>
    <dbReference type="NCBI Taxonomy" id="417745"/>
    <lineage>
        <taxon>Bacteria</taxon>
        <taxon>Pseudomonadati</taxon>
        <taxon>Pseudomonadota</taxon>
        <taxon>Alphaproteobacteria</taxon>
        <taxon>Hyphomicrobiales</taxon>
        <taxon>Rhizobiaceae</taxon>
        <taxon>Shinella</taxon>
    </lineage>
</organism>
<name>A0A6N8SQK4_9HYPH</name>
<dbReference type="RefSeq" id="WP_160862771.1">
    <property type="nucleotide sequence ID" value="NZ_WUMK01000018.1"/>
</dbReference>
<dbReference type="PANTHER" id="PTHR43400">
    <property type="entry name" value="FUMARATE REDUCTASE"/>
    <property type="match status" value="1"/>
</dbReference>
<dbReference type="InterPro" id="IPR050315">
    <property type="entry name" value="FAD-oxidoreductase_2"/>
</dbReference>
<dbReference type="GO" id="GO:0016491">
    <property type="term" value="F:oxidoreductase activity"/>
    <property type="evidence" value="ECO:0007669"/>
    <property type="project" value="UniProtKB-KW"/>
</dbReference>
<keyword evidence="4" id="KW-0560">Oxidoreductase</keyword>
<keyword evidence="7" id="KW-1185">Reference proteome</keyword>
<dbReference type="InterPro" id="IPR003953">
    <property type="entry name" value="FAD-dep_OxRdtase_2_FAD-bd"/>
</dbReference>
<evidence type="ECO:0000256" key="1">
    <source>
        <dbReference type="ARBA" id="ARBA00001974"/>
    </source>
</evidence>
<dbReference type="SUPFAM" id="SSF51905">
    <property type="entry name" value="FAD/NAD(P)-binding domain"/>
    <property type="match status" value="1"/>
</dbReference>
<dbReference type="Pfam" id="PF00890">
    <property type="entry name" value="FAD_binding_2"/>
    <property type="match status" value="1"/>
</dbReference>
<dbReference type="EMBL" id="WUMK01000018">
    <property type="protein sequence ID" value="MXN49292.1"/>
    <property type="molecule type" value="Genomic_DNA"/>
</dbReference>
<dbReference type="InterPro" id="IPR036188">
    <property type="entry name" value="FAD/NAD-bd_sf"/>
</dbReference>
<dbReference type="Gene3D" id="3.50.50.60">
    <property type="entry name" value="FAD/NAD(P)-binding domain"/>
    <property type="match status" value="2"/>
</dbReference>
<proteinExistence type="predicted"/>
<reference evidence="6 7" key="1">
    <citation type="submission" date="2019-12" db="EMBL/GenBank/DDBJ databases">
        <title>Shinella kummerowiae sp. nov., a symbiotic bacterium isolated from root nodules of the herbal legume Kummerowia stipulacea.</title>
        <authorList>
            <person name="Gao J."/>
        </authorList>
    </citation>
    <scope>NUCLEOTIDE SEQUENCE [LARGE SCALE GENOMIC DNA]</scope>
    <source>
        <strain evidence="6 7">CCBAU 25048</strain>
    </source>
</reference>
<keyword evidence="3" id="KW-0274">FAD</keyword>
<comment type="caution">
    <text evidence="6">The sequence shown here is derived from an EMBL/GenBank/DDBJ whole genome shotgun (WGS) entry which is preliminary data.</text>
</comment>
<dbReference type="PRINTS" id="PR00411">
    <property type="entry name" value="PNDRDTASEI"/>
</dbReference>
<evidence type="ECO:0000259" key="5">
    <source>
        <dbReference type="Pfam" id="PF00890"/>
    </source>
</evidence>
<evidence type="ECO:0000313" key="6">
    <source>
        <dbReference type="EMBL" id="MXN49292.1"/>
    </source>
</evidence>
<evidence type="ECO:0000313" key="7">
    <source>
        <dbReference type="Proteomes" id="UP000435802"/>
    </source>
</evidence>
<comment type="cofactor">
    <cofactor evidence="1">
        <name>FAD</name>
        <dbReference type="ChEBI" id="CHEBI:57692"/>
    </cofactor>
</comment>
<evidence type="ECO:0000256" key="4">
    <source>
        <dbReference type="ARBA" id="ARBA00023002"/>
    </source>
</evidence>
<keyword evidence="2" id="KW-0285">Flavoprotein</keyword>
<dbReference type="GO" id="GO:0008202">
    <property type="term" value="P:steroid metabolic process"/>
    <property type="evidence" value="ECO:0007669"/>
    <property type="project" value="UniProtKB-ARBA"/>
</dbReference>
<evidence type="ECO:0000256" key="2">
    <source>
        <dbReference type="ARBA" id="ARBA00022630"/>
    </source>
</evidence>
<dbReference type="PANTHER" id="PTHR43400:SF10">
    <property type="entry name" value="3-OXOSTEROID 1-DEHYDROGENASE"/>
    <property type="match status" value="1"/>
</dbReference>
<feature type="domain" description="FAD-dependent oxidoreductase 2 FAD-binding" evidence="5">
    <location>
        <begin position="23"/>
        <end position="558"/>
    </location>
</feature>
<evidence type="ECO:0000256" key="3">
    <source>
        <dbReference type="ARBA" id="ARBA00022827"/>
    </source>
</evidence>
<dbReference type="AlphaFoldDB" id="A0A6N8SQK4"/>
<dbReference type="OrthoDB" id="3178130at2"/>
<dbReference type="Proteomes" id="UP000435802">
    <property type="component" value="Unassembled WGS sequence"/>
</dbReference>
<dbReference type="InterPro" id="IPR027477">
    <property type="entry name" value="Succ_DH/fumarate_Rdtase_cat_sf"/>
</dbReference>
<dbReference type="SUPFAM" id="SSF56425">
    <property type="entry name" value="Succinate dehydrogenase/fumarate reductase flavoprotein, catalytic domain"/>
    <property type="match status" value="1"/>
</dbReference>
<protein>
    <submittedName>
        <fullName evidence="6">FAD-dependent oxidoreductase</fullName>
    </submittedName>
</protein>
<sequence length="578" mass="60244">MTVPTGQTGTSEPDEAICPAETDVIVIGAGAAGLAAAVAAKDLGLDVVVLEKERHFGGTSALSGAAIWIPLHDGGKADDAASILAYLDALAEPCDRSRREAFVRHAGAALSFFQHCGALRYTPRAIAPDYHPELAGAVATGRVLDVAPFDGRSLGLRLNDLRPPLASHLVFGGMMVNRADVQTLLAFGREWIPTRRSLALLGRYCRDRLTGWKRGTRLVVGSALVAQLASALFGRGIPLVLNARVLQLTLADGQVSGADVAVGDGKRHIRARLAVILATGGFPGNPAMSLAERDPDIPHLSMASASSDGGGIALAQAVGGQLAETGSSAFFRAPVSVHRRGDEEIGRIAHLVLDRAKPGVIAVNKDGRRFTNEADSYHRFGTALSRLTPSAPQRPPAWLICDARALRRYGLGLARPFPAHLGNCRLIRDGYMIEAPTINALAKKLGLPGDTLSETLARHAEAAANGRDPDFGKGGSGHNRALGDPAIHPNPCLAPLNRPPFYAVGVVSGDLGTARGLRTDASARVLNAEGDAVPGLYAVGNDMHSIMGGSYPGPGTTLGPALVFAWIVANAIAKGDAP</sequence>
<accession>A0A6N8SQK4</accession>
<gene>
    <name evidence="6" type="ORF">GR138_29270</name>
</gene>